<dbReference type="PROSITE" id="PS51182">
    <property type="entry name" value="C2_TENSIN"/>
    <property type="match status" value="1"/>
</dbReference>
<dbReference type="InterPro" id="IPR035892">
    <property type="entry name" value="C2_domain_sf"/>
</dbReference>
<dbReference type="SMART" id="SM01326">
    <property type="entry name" value="PTEN_C2"/>
    <property type="match status" value="1"/>
</dbReference>
<comment type="subcellular location">
    <subcellularLocation>
        <location evidence="1">Cytoplasmic vesicle</location>
        <location evidence="1">Clathrin-coated vesicle</location>
    </subcellularLocation>
</comment>
<dbReference type="EMBL" id="UYWY01020831">
    <property type="protein sequence ID" value="VDM42679.1"/>
    <property type="molecule type" value="Genomic_DNA"/>
</dbReference>
<reference evidence="5" key="1">
    <citation type="submission" date="2018-11" db="EMBL/GenBank/DDBJ databases">
        <authorList>
            <consortium name="Pathogen Informatics"/>
        </authorList>
    </citation>
    <scope>NUCLEOTIDE SEQUENCE [LARGE SCALE GENOMIC DNA]</scope>
</reference>
<evidence type="ECO:0000313" key="5">
    <source>
        <dbReference type="EMBL" id="VDM42679.1"/>
    </source>
</evidence>
<feature type="region of interest" description="Disordered" evidence="2">
    <location>
        <begin position="538"/>
        <end position="563"/>
    </location>
</feature>
<organism evidence="5">
    <name type="scientific">Toxocara canis</name>
    <name type="common">Canine roundworm</name>
    <dbReference type="NCBI Taxonomy" id="6265"/>
    <lineage>
        <taxon>Eukaryota</taxon>
        <taxon>Metazoa</taxon>
        <taxon>Ecdysozoa</taxon>
        <taxon>Nematoda</taxon>
        <taxon>Chromadorea</taxon>
        <taxon>Rhabditida</taxon>
        <taxon>Spirurina</taxon>
        <taxon>Ascaridomorpha</taxon>
        <taxon>Ascaridoidea</taxon>
        <taxon>Toxocaridae</taxon>
        <taxon>Toxocara</taxon>
    </lineage>
</organism>
<dbReference type="InterPro" id="IPR001623">
    <property type="entry name" value="DnaJ_domain"/>
</dbReference>
<evidence type="ECO:0000256" key="2">
    <source>
        <dbReference type="SAM" id="MobiDB-lite"/>
    </source>
</evidence>
<feature type="compositionally biased region" description="Low complexity" evidence="2">
    <location>
        <begin position="611"/>
        <end position="624"/>
    </location>
</feature>
<protein>
    <recommendedName>
        <fullName evidence="6">Cyclin-G-associated kinase</fullName>
    </recommendedName>
</protein>
<name>A0A3P7GN72_TOXCA</name>
<dbReference type="InterPro" id="IPR029021">
    <property type="entry name" value="Prot-tyrosine_phosphatase-like"/>
</dbReference>
<dbReference type="PROSITE" id="PS50076">
    <property type="entry name" value="DNAJ_2"/>
    <property type="match status" value="1"/>
</dbReference>
<evidence type="ECO:0008006" key="6">
    <source>
        <dbReference type="Google" id="ProtNLM"/>
    </source>
</evidence>
<dbReference type="PANTHER" id="PTHR23172:SF19">
    <property type="entry name" value="J DOMAIN-CONTAINING PROTEIN"/>
    <property type="match status" value="1"/>
</dbReference>
<accession>A0A3P7GN72</accession>
<dbReference type="PANTHER" id="PTHR23172">
    <property type="entry name" value="AUXILIN/CYCLIN G-ASSOCIATED KINASE-RELATED"/>
    <property type="match status" value="1"/>
</dbReference>
<dbReference type="CDD" id="cd06257">
    <property type="entry name" value="DnaJ"/>
    <property type="match status" value="1"/>
</dbReference>
<dbReference type="Gene3D" id="3.90.190.10">
    <property type="entry name" value="Protein tyrosine phosphatase superfamily"/>
    <property type="match status" value="1"/>
</dbReference>
<dbReference type="GO" id="GO:0072583">
    <property type="term" value="P:clathrin-dependent endocytosis"/>
    <property type="evidence" value="ECO:0007669"/>
    <property type="project" value="TreeGrafter"/>
</dbReference>
<dbReference type="SUPFAM" id="SSF46565">
    <property type="entry name" value="Chaperone J-domain"/>
    <property type="match status" value="1"/>
</dbReference>
<evidence type="ECO:0000259" key="4">
    <source>
        <dbReference type="PROSITE" id="PS51182"/>
    </source>
</evidence>
<dbReference type="AlphaFoldDB" id="A0A3P7GN72"/>
<dbReference type="FunFam" id="1.10.287.110:FF:000002">
    <property type="entry name" value="putative tyrosine-protein phosphatase auxilin isoform X2"/>
    <property type="match status" value="1"/>
</dbReference>
<dbReference type="GO" id="GO:0030136">
    <property type="term" value="C:clathrin-coated vesicle"/>
    <property type="evidence" value="ECO:0007669"/>
    <property type="project" value="UniProtKB-SubCell"/>
</dbReference>
<dbReference type="Gene3D" id="1.10.287.110">
    <property type="entry name" value="DnaJ domain"/>
    <property type="match status" value="1"/>
</dbReference>
<dbReference type="GO" id="GO:0072318">
    <property type="term" value="P:clathrin coat disassembly"/>
    <property type="evidence" value="ECO:0007669"/>
    <property type="project" value="TreeGrafter"/>
</dbReference>
<dbReference type="InterPro" id="IPR014020">
    <property type="entry name" value="Tensin_C2-dom"/>
</dbReference>
<proteinExistence type="predicted"/>
<sequence length="985" mass="108636">MGCILFYLCYRKHPFEDSAKLRIINAKYILPEGETEYSMFHPLIPMFPETTLQVDPRRRPLASDLCERAGALAAAMGIDLTKPVEGLDLPQLAPAASINATAGMFTCQLQKELTPHGSDVPRNVPPPRPPPAILHRTDHAHEQTAQQQASAMLGAIKGQGMTWFKNIKDKTAAVALTVQSTYGGRGPDVTFVTSRLVIAPLADGVPEALASQAEDAMRLHVMEQARGQFAVYNLSQRRLRCDYGNRLSETPMPPQGSGRAPTLNMLIGVCRNMALFLRQKPTNFIVITGPEAQCVLMACAILLYTRLLEKPLSAVELVCKKRTTPSLPPSYIRQLDVLRTVVTTEEEDLRAMVHNRRVLLESILISPPPAFNRIRTGCRPIVEIYSAGNKLWSTVSDYEELQTFELPECSVVDLDLGRVPVADDVQVIVYHARWVKMQNRMQQHLMFSASFHANFIDPNTHLLEMNRTDLDILPDEESKFGDAFRVGIRVHVEDNDRGFNADDLPAFLTYDSSAVSRMALVSDHDEYDAIMHHLDIKKKSVPSCPQRPPRPQQSPRMAHTQRTEAAEKLLQSQQIANHPQNDPFFSTVSTATQSTSPKISRAHHESTQKRQSPQELMQSQQQQQDPFNLTKSLTASTASGAPLTGTDKAEMYEQMCGIRVSRAEEPPNEDDEKYKFDYEKAPKQSAVEDQESQLATDVDLLGLGGDVGVFSGRSSSTQGELGSSSEQPFDPFADFEAKTATNPFAHKSASSAAFCKSEKGGGVTAEVDDLLDWSSTPVSETKHDRITGLSAVNSSNMQRNVSAPSFATATSNGTATQTFDPFAEFLASTSNAPVSKSGQGSRTNLSSIRPKVTENAFDDLLTSQGFLSTSRSAKTINEMKRADEIKTLDPISIKIRDWTNGKERNIRALLGSLNDVLWEGADKWTQPSMGDLLTAAQVKKVYRKACLVIHPDKQTGTENEALARAIFTELNDAWTAFENAGSPSL</sequence>
<dbReference type="InterPro" id="IPR036869">
    <property type="entry name" value="J_dom_sf"/>
</dbReference>
<dbReference type="Pfam" id="PF10409">
    <property type="entry name" value="PTEN_C2"/>
    <property type="match status" value="1"/>
</dbReference>
<feature type="domain" description="C2 tensin-type" evidence="4">
    <location>
        <begin position="355"/>
        <end position="493"/>
    </location>
</feature>
<evidence type="ECO:0000259" key="3">
    <source>
        <dbReference type="PROSITE" id="PS50076"/>
    </source>
</evidence>
<dbReference type="Gene3D" id="2.60.40.1110">
    <property type="match status" value="1"/>
</dbReference>
<evidence type="ECO:0000256" key="1">
    <source>
        <dbReference type="ARBA" id="ARBA00004132"/>
    </source>
</evidence>
<dbReference type="GO" id="GO:0030276">
    <property type="term" value="F:clathrin binding"/>
    <property type="evidence" value="ECO:0007669"/>
    <property type="project" value="TreeGrafter"/>
</dbReference>
<dbReference type="SUPFAM" id="SSF49562">
    <property type="entry name" value="C2 domain (Calcium/lipid-binding domain, CaLB)"/>
    <property type="match status" value="1"/>
</dbReference>
<gene>
    <name evidence="5" type="ORF">TCNE_LOCUS11358</name>
</gene>
<dbReference type="Gene3D" id="1.10.510.10">
    <property type="entry name" value="Transferase(Phosphotransferase) domain 1"/>
    <property type="match status" value="1"/>
</dbReference>
<feature type="compositionally biased region" description="Polar residues" evidence="2">
    <location>
        <begin position="578"/>
        <end position="598"/>
    </location>
</feature>
<feature type="region of interest" description="Disordered" evidence="2">
    <location>
        <begin position="578"/>
        <end position="626"/>
    </location>
</feature>
<feature type="domain" description="J" evidence="3">
    <location>
        <begin position="922"/>
        <end position="982"/>
    </location>
</feature>